<dbReference type="PANTHER" id="PTHR41328:SF2">
    <property type="entry name" value="TERMINASE SMALL SUBUNIT"/>
    <property type="match status" value="1"/>
</dbReference>
<keyword evidence="2" id="KW-0231">Viral genome packaging</keyword>
<keyword evidence="1" id="KW-1188">Viral release from host cell</keyword>
<sequence length="150" mass="16854">MKLTEKQKRFADYFIETGNATESARLAGYSRKTAPDIGHENLQKPHIREYIEVRVAEKDAKRIAKQDEVLEFLTHVLRGQEQEQFPLGLGMGEQKLVKKDLNGADRIKAAELLGKRYGMWVDRQQIDGTLGVQIIDDIGGDPDGADDTAD</sequence>
<dbReference type="InterPro" id="IPR052404">
    <property type="entry name" value="SPP1-like_terminase"/>
</dbReference>
<dbReference type="RefSeq" id="WP_173130551.1">
    <property type="nucleotide sequence ID" value="NZ_JABMKX010000004.1"/>
</dbReference>
<organism evidence="3 4">
    <name type="scientific">Paenibacillus tritici</name>
    <dbReference type="NCBI Taxonomy" id="1873425"/>
    <lineage>
        <taxon>Bacteria</taxon>
        <taxon>Bacillati</taxon>
        <taxon>Bacillota</taxon>
        <taxon>Bacilli</taxon>
        <taxon>Bacillales</taxon>
        <taxon>Paenibacillaceae</taxon>
        <taxon>Paenibacillus</taxon>
    </lineage>
</organism>
<comment type="caution">
    <text evidence="3">The sequence shown here is derived from an EMBL/GenBank/DDBJ whole genome shotgun (WGS) entry which is preliminary data.</text>
</comment>
<evidence type="ECO:0000256" key="1">
    <source>
        <dbReference type="ARBA" id="ARBA00022612"/>
    </source>
</evidence>
<proteinExistence type="predicted"/>
<dbReference type="Pfam" id="PF03592">
    <property type="entry name" value="Terminase_2"/>
    <property type="match status" value="1"/>
</dbReference>
<keyword evidence="4" id="KW-1185">Reference proteome</keyword>
<protein>
    <submittedName>
        <fullName evidence="3">Terminase small subunit</fullName>
    </submittedName>
</protein>
<dbReference type="Gene3D" id="6.10.140.2160">
    <property type="match status" value="1"/>
</dbReference>
<evidence type="ECO:0000313" key="4">
    <source>
        <dbReference type="Proteomes" id="UP000711047"/>
    </source>
</evidence>
<accession>A0ABX2DNB5</accession>
<dbReference type="InterPro" id="IPR038713">
    <property type="entry name" value="Terminase_Gp1_N_sf"/>
</dbReference>
<dbReference type="Gene3D" id="1.10.10.1400">
    <property type="entry name" value="Terminase, small subunit, N-terminal DNA-binding domain, HTH motif"/>
    <property type="match status" value="1"/>
</dbReference>
<evidence type="ECO:0000256" key="2">
    <source>
        <dbReference type="ARBA" id="ARBA00023219"/>
    </source>
</evidence>
<dbReference type="PANTHER" id="PTHR41328">
    <property type="entry name" value="TERMINASE SMALL SUBUNIT-RELATED"/>
    <property type="match status" value="1"/>
</dbReference>
<reference evidence="3 4" key="1">
    <citation type="submission" date="2020-05" db="EMBL/GenBank/DDBJ databases">
        <title>Paenibacillus glebae, sp. nov., Paenibacillus humi sp. nov., Paenibacillus pedi sp. nov., Paenibacillus terrestris sp. nov. and Paenibacillus terricola sp. nov., isolated from a forest top soil sample.</title>
        <authorList>
            <person name="Qi S."/>
            <person name="Carlier A."/>
            <person name="Cnockaert M."/>
            <person name="Vandamme P."/>
        </authorList>
    </citation>
    <scope>NUCLEOTIDE SEQUENCE [LARGE SCALE GENOMIC DNA]</scope>
    <source>
        <strain evidence="3 4">LMG 29502</strain>
    </source>
</reference>
<dbReference type="Proteomes" id="UP000711047">
    <property type="component" value="Unassembled WGS sequence"/>
</dbReference>
<name>A0ABX2DNB5_9BACL</name>
<gene>
    <name evidence="3" type="ORF">HQN87_08300</name>
</gene>
<dbReference type="InterPro" id="IPR005335">
    <property type="entry name" value="Terminase_ssu"/>
</dbReference>
<dbReference type="EMBL" id="JABMKX010000004">
    <property type="protein sequence ID" value="NQX45331.1"/>
    <property type="molecule type" value="Genomic_DNA"/>
</dbReference>
<evidence type="ECO:0000313" key="3">
    <source>
        <dbReference type="EMBL" id="NQX45331.1"/>
    </source>
</evidence>